<dbReference type="AlphaFoldDB" id="A0A0C3FZ25"/>
<name>A0A0C3FZ25_PILCF</name>
<dbReference type="Proteomes" id="UP000054166">
    <property type="component" value="Unassembled WGS sequence"/>
</dbReference>
<evidence type="ECO:0000313" key="1">
    <source>
        <dbReference type="EMBL" id="KIM84954.1"/>
    </source>
</evidence>
<accession>A0A0C3FZ25</accession>
<gene>
    <name evidence="1" type="ORF">PILCRDRAFT_376646</name>
</gene>
<reference evidence="1 2" key="1">
    <citation type="submission" date="2014-04" db="EMBL/GenBank/DDBJ databases">
        <authorList>
            <consortium name="DOE Joint Genome Institute"/>
            <person name="Kuo A."/>
            <person name="Tarkka M."/>
            <person name="Buscot F."/>
            <person name="Kohler A."/>
            <person name="Nagy L.G."/>
            <person name="Floudas D."/>
            <person name="Copeland A."/>
            <person name="Barry K.W."/>
            <person name="Cichocki N."/>
            <person name="Veneault-Fourrey C."/>
            <person name="LaButti K."/>
            <person name="Lindquist E.A."/>
            <person name="Lipzen A."/>
            <person name="Lundell T."/>
            <person name="Morin E."/>
            <person name="Murat C."/>
            <person name="Sun H."/>
            <person name="Tunlid A."/>
            <person name="Henrissat B."/>
            <person name="Grigoriev I.V."/>
            <person name="Hibbett D.S."/>
            <person name="Martin F."/>
            <person name="Nordberg H.P."/>
            <person name="Cantor M.N."/>
            <person name="Hua S.X."/>
        </authorList>
    </citation>
    <scope>NUCLEOTIDE SEQUENCE [LARGE SCALE GENOMIC DNA]</scope>
    <source>
        <strain evidence="1 2">F 1598</strain>
    </source>
</reference>
<keyword evidence="2" id="KW-1185">Reference proteome</keyword>
<protein>
    <submittedName>
        <fullName evidence="1">Uncharacterized protein</fullName>
    </submittedName>
</protein>
<dbReference type="EMBL" id="KN832986">
    <property type="protein sequence ID" value="KIM84954.1"/>
    <property type="molecule type" value="Genomic_DNA"/>
</dbReference>
<dbReference type="HOGENOM" id="CLU_1750400_0_0_1"/>
<evidence type="ECO:0000313" key="2">
    <source>
        <dbReference type="Proteomes" id="UP000054166"/>
    </source>
</evidence>
<proteinExistence type="predicted"/>
<organism evidence="1 2">
    <name type="scientific">Piloderma croceum (strain F 1598)</name>
    <dbReference type="NCBI Taxonomy" id="765440"/>
    <lineage>
        <taxon>Eukaryota</taxon>
        <taxon>Fungi</taxon>
        <taxon>Dikarya</taxon>
        <taxon>Basidiomycota</taxon>
        <taxon>Agaricomycotina</taxon>
        <taxon>Agaricomycetes</taxon>
        <taxon>Agaricomycetidae</taxon>
        <taxon>Atheliales</taxon>
        <taxon>Atheliaceae</taxon>
        <taxon>Piloderma</taxon>
    </lineage>
</organism>
<dbReference type="InParanoid" id="A0A0C3FZ25"/>
<reference evidence="2" key="2">
    <citation type="submission" date="2015-01" db="EMBL/GenBank/DDBJ databases">
        <title>Evolutionary Origins and Diversification of the Mycorrhizal Mutualists.</title>
        <authorList>
            <consortium name="DOE Joint Genome Institute"/>
            <consortium name="Mycorrhizal Genomics Consortium"/>
            <person name="Kohler A."/>
            <person name="Kuo A."/>
            <person name="Nagy L.G."/>
            <person name="Floudas D."/>
            <person name="Copeland A."/>
            <person name="Barry K.W."/>
            <person name="Cichocki N."/>
            <person name="Veneault-Fourrey C."/>
            <person name="LaButti K."/>
            <person name="Lindquist E.A."/>
            <person name="Lipzen A."/>
            <person name="Lundell T."/>
            <person name="Morin E."/>
            <person name="Murat C."/>
            <person name="Riley R."/>
            <person name="Ohm R."/>
            <person name="Sun H."/>
            <person name="Tunlid A."/>
            <person name="Henrissat B."/>
            <person name="Grigoriev I.V."/>
            <person name="Hibbett D.S."/>
            <person name="Martin F."/>
        </authorList>
    </citation>
    <scope>NUCLEOTIDE SEQUENCE [LARGE SCALE GENOMIC DNA]</scope>
    <source>
        <strain evidence="2">F 1598</strain>
    </source>
</reference>
<sequence>MNSLAQGKLWTVRRARAQMLDNESGDRSSTADIIYSCSLDGLTYILPRKIPHSSLRRTSYWAYWALSSYHVNVLFLKSKMNPLNSSGLDVRIKRMYLLHSYAALKPIRHLPCAGVAVCRAEKSVLKSVPHYLDQPFPTSIVALSGGMNS</sequence>